<evidence type="ECO:0000256" key="1">
    <source>
        <dbReference type="ARBA" id="ARBA00022553"/>
    </source>
</evidence>
<dbReference type="SMART" id="SM00448">
    <property type="entry name" value="REC"/>
    <property type="match status" value="1"/>
</dbReference>
<proteinExistence type="predicted"/>
<dbReference type="Gene3D" id="3.40.50.2300">
    <property type="match status" value="1"/>
</dbReference>
<dbReference type="PROSITE" id="PS50110">
    <property type="entry name" value="RESPONSE_REGULATORY"/>
    <property type="match status" value="1"/>
</dbReference>
<keyword evidence="1 2" id="KW-0597">Phosphoprotein</keyword>
<feature type="domain" description="Response regulatory" evidence="3">
    <location>
        <begin position="15"/>
        <end position="134"/>
    </location>
</feature>
<name>A0A934RNA9_9BACT</name>
<dbReference type="PANTHER" id="PTHR44591:SF3">
    <property type="entry name" value="RESPONSE REGULATORY DOMAIN-CONTAINING PROTEIN"/>
    <property type="match status" value="1"/>
</dbReference>
<dbReference type="Proteomes" id="UP000604083">
    <property type="component" value="Unassembled WGS sequence"/>
</dbReference>
<dbReference type="SUPFAM" id="SSF52172">
    <property type="entry name" value="CheY-like"/>
    <property type="match status" value="1"/>
</dbReference>
<keyword evidence="5" id="KW-1185">Reference proteome</keyword>
<evidence type="ECO:0000259" key="3">
    <source>
        <dbReference type="PROSITE" id="PS50110"/>
    </source>
</evidence>
<feature type="modified residue" description="4-aspartylphosphate" evidence="2">
    <location>
        <position position="65"/>
    </location>
</feature>
<dbReference type="InterPro" id="IPR050595">
    <property type="entry name" value="Bact_response_regulator"/>
</dbReference>
<dbReference type="AlphaFoldDB" id="A0A934RNA9"/>
<accession>A0A934RNA9</accession>
<dbReference type="PANTHER" id="PTHR44591">
    <property type="entry name" value="STRESS RESPONSE REGULATOR PROTEIN 1"/>
    <property type="match status" value="1"/>
</dbReference>
<comment type="caution">
    <text evidence="4">The sequence shown here is derived from an EMBL/GenBank/DDBJ whole genome shotgun (WGS) entry which is preliminary data.</text>
</comment>
<evidence type="ECO:0000313" key="5">
    <source>
        <dbReference type="Proteomes" id="UP000604083"/>
    </source>
</evidence>
<dbReference type="InterPro" id="IPR011006">
    <property type="entry name" value="CheY-like_superfamily"/>
</dbReference>
<gene>
    <name evidence="4" type="ORF">JIN78_00520</name>
</gene>
<sequence>MILNPRKSAKKNLTKILLIDDENDFTELLAANLEEAGDFEVKQVNDPRQALPTAREFKPDICLVDLVMPKMDGGDVVNALQKDPNLKETPVVMLTALVEESADNPGEAQVRGGLPFISKTSDLSVILKTIADRVQKSAS</sequence>
<protein>
    <submittedName>
        <fullName evidence="4">Response regulator</fullName>
    </submittedName>
</protein>
<reference evidence="4" key="1">
    <citation type="submission" date="2021-01" db="EMBL/GenBank/DDBJ databases">
        <title>Modified the classification status of verrucomicrobia.</title>
        <authorList>
            <person name="Feng X."/>
        </authorList>
    </citation>
    <scope>NUCLEOTIDE SEQUENCE</scope>
    <source>
        <strain evidence="4">KCTC 12986</strain>
    </source>
</reference>
<dbReference type="GO" id="GO:0000160">
    <property type="term" value="P:phosphorelay signal transduction system"/>
    <property type="evidence" value="ECO:0007669"/>
    <property type="project" value="InterPro"/>
</dbReference>
<dbReference type="RefSeq" id="WP_200389960.1">
    <property type="nucleotide sequence ID" value="NZ_JAENIO010000001.1"/>
</dbReference>
<dbReference type="EMBL" id="JAENIO010000001">
    <property type="protein sequence ID" value="MBK1832526.1"/>
    <property type="molecule type" value="Genomic_DNA"/>
</dbReference>
<organism evidence="4 5">
    <name type="scientific">Roseibacillus ishigakijimensis</name>
    <dbReference type="NCBI Taxonomy" id="454146"/>
    <lineage>
        <taxon>Bacteria</taxon>
        <taxon>Pseudomonadati</taxon>
        <taxon>Verrucomicrobiota</taxon>
        <taxon>Verrucomicrobiia</taxon>
        <taxon>Verrucomicrobiales</taxon>
        <taxon>Verrucomicrobiaceae</taxon>
        <taxon>Roseibacillus</taxon>
    </lineage>
</organism>
<evidence type="ECO:0000313" key="4">
    <source>
        <dbReference type="EMBL" id="MBK1832526.1"/>
    </source>
</evidence>
<dbReference type="InterPro" id="IPR001789">
    <property type="entry name" value="Sig_transdc_resp-reg_receiver"/>
</dbReference>
<dbReference type="Pfam" id="PF00072">
    <property type="entry name" value="Response_reg"/>
    <property type="match status" value="1"/>
</dbReference>
<evidence type="ECO:0000256" key="2">
    <source>
        <dbReference type="PROSITE-ProRule" id="PRU00169"/>
    </source>
</evidence>